<evidence type="ECO:0000256" key="3">
    <source>
        <dbReference type="ARBA" id="ARBA00022448"/>
    </source>
</evidence>
<proteinExistence type="inferred from homology"/>
<evidence type="ECO:0000256" key="12">
    <source>
        <dbReference type="RuleBase" id="RU000679"/>
    </source>
</evidence>
<dbReference type="PANTHER" id="PTHR11690:SF240">
    <property type="entry name" value="PICKPOCKET 25-RELATED"/>
    <property type="match status" value="1"/>
</dbReference>
<dbReference type="GO" id="GO:0015280">
    <property type="term" value="F:ligand-gated sodium channel activity"/>
    <property type="evidence" value="ECO:0007669"/>
    <property type="project" value="TreeGrafter"/>
</dbReference>
<keyword evidence="3 12" id="KW-0813">Transport</keyword>
<comment type="subcellular location">
    <subcellularLocation>
        <location evidence="1">Membrane</location>
        <topology evidence="1">Multi-pass membrane protein</topology>
    </subcellularLocation>
</comment>
<evidence type="ECO:0000256" key="10">
    <source>
        <dbReference type="ARBA" id="ARBA00023201"/>
    </source>
</evidence>
<keyword evidence="10 12" id="KW-0739">Sodium transport</keyword>
<feature type="transmembrane region" description="Helical" evidence="13">
    <location>
        <begin position="457"/>
        <end position="483"/>
    </location>
</feature>
<dbReference type="EMBL" id="JAQQBR010001833">
    <property type="protein sequence ID" value="KAK0162611.1"/>
    <property type="molecule type" value="Genomic_DNA"/>
</dbReference>
<dbReference type="Proteomes" id="UP001168972">
    <property type="component" value="Unassembled WGS sequence"/>
</dbReference>
<comment type="similarity">
    <text evidence="2 12">Belongs to the amiloride-sensitive sodium channel (TC 1.A.6) family.</text>
</comment>
<sequence>MNVKFNSLEIKFENPKIHKTPDEKFQMIYVRELLSEGRLANRVERLPSPVLMGMDKIRAKTLMGKYLVDFASSSSIHGLNHMTAPRRHIIERFLAALFIIAALASLILLSLTFWKRYQDDAIVIVLNHDYKHFTIKAPGVVICPQENVNEAIFPQVFKKYGLKDTIETRNFFRFISNATYETFNQTPEFNAVDSSKWLAILNDLKPNVVYRTFNNSKAKWIVTERGFCLTFNNYISPYSSFDYWENNSWTAISIPPEFPSYNYLKREITDQIRVKTHSVMLSIYPAGDVVNIKQKFYLCKRLSIVTIDVLVFEINSSDQVTQLSLRQRKCKFAEEGGLEMWPTYSLNACRLECTYKQIRKTCYCYPHFARPTPGVPTCNAAQLRCIAANWTQISLSDKKAAEECGCIPNCNTARYVEASYSSLDLKEGSPNEAVVTPTVIFPTDKYERKQIFGFNDFLASVGGAAGLFLGASVISFVEIFYFATLRLYWYKLKIINKVKQKFNN</sequence>
<evidence type="ECO:0000313" key="15">
    <source>
        <dbReference type="Proteomes" id="UP001168972"/>
    </source>
</evidence>
<keyword evidence="9 13" id="KW-0472">Membrane</keyword>
<reference evidence="14" key="1">
    <citation type="journal article" date="2023" name="bioRxiv">
        <title>Scaffold-level genome assemblies of two parasitoid biocontrol wasps reveal the parthenogenesis mechanism and an associated novel virus.</title>
        <authorList>
            <person name="Inwood S."/>
            <person name="Skelly J."/>
            <person name="Guhlin J."/>
            <person name="Harrop T."/>
            <person name="Goldson S."/>
            <person name="Dearden P."/>
        </authorList>
    </citation>
    <scope>NUCLEOTIDE SEQUENCE</scope>
    <source>
        <strain evidence="14">Lincoln</strain>
        <tissue evidence="14">Whole body</tissue>
    </source>
</reference>
<evidence type="ECO:0000256" key="1">
    <source>
        <dbReference type="ARBA" id="ARBA00004141"/>
    </source>
</evidence>
<gene>
    <name evidence="14" type="ORF">PV327_006376</name>
</gene>
<evidence type="ECO:0000256" key="9">
    <source>
        <dbReference type="ARBA" id="ARBA00023136"/>
    </source>
</evidence>
<dbReference type="InterPro" id="IPR001873">
    <property type="entry name" value="ENaC"/>
</dbReference>
<evidence type="ECO:0000256" key="5">
    <source>
        <dbReference type="ARBA" id="ARBA00022692"/>
    </source>
</evidence>
<dbReference type="GO" id="GO:0005886">
    <property type="term" value="C:plasma membrane"/>
    <property type="evidence" value="ECO:0007669"/>
    <property type="project" value="TreeGrafter"/>
</dbReference>
<evidence type="ECO:0000256" key="4">
    <source>
        <dbReference type="ARBA" id="ARBA00022461"/>
    </source>
</evidence>
<evidence type="ECO:0000256" key="7">
    <source>
        <dbReference type="ARBA" id="ARBA00023053"/>
    </source>
</evidence>
<keyword evidence="11 12" id="KW-0407">Ion channel</keyword>
<feature type="transmembrane region" description="Helical" evidence="13">
    <location>
        <begin position="93"/>
        <end position="114"/>
    </location>
</feature>
<evidence type="ECO:0000256" key="13">
    <source>
        <dbReference type="SAM" id="Phobius"/>
    </source>
</evidence>
<dbReference type="PANTHER" id="PTHR11690">
    <property type="entry name" value="AMILORIDE-SENSITIVE SODIUM CHANNEL-RELATED"/>
    <property type="match status" value="1"/>
</dbReference>
<keyword evidence="15" id="KW-1185">Reference proteome</keyword>
<dbReference type="Gene3D" id="1.10.287.820">
    <property type="entry name" value="Acid-sensing ion channel domain"/>
    <property type="match status" value="1"/>
</dbReference>
<accession>A0AA39KID4</accession>
<organism evidence="14 15">
    <name type="scientific">Microctonus hyperodae</name>
    <name type="common">Parasitoid wasp</name>
    <dbReference type="NCBI Taxonomy" id="165561"/>
    <lineage>
        <taxon>Eukaryota</taxon>
        <taxon>Metazoa</taxon>
        <taxon>Ecdysozoa</taxon>
        <taxon>Arthropoda</taxon>
        <taxon>Hexapoda</taxon>
        <taxon>Insecta</taxon>
        <taxon>Pterygota</taxon>
        <taxon>Neoptera</taxon>
        <taxon>Endopterygota</taxon>
        <taxon>Hymenoptera</taxon>
        <taxon>Apocrita</taxon>
        <taxon>Ichneumonoidea</taxon>
        <taxon>Braconidae</taxon>
        <taxon>Euphorinae</taxon>
        <taxon>Microctonus</taxon>
    </lineage>
</organism>
<dbReference type="AlphaFoldDB" id="A0AA39KID4"/>
<protein>
    <recommendedName>
        <fullName evidence="16">Sodium channel protein Nach</fullName>
    </recommendedName>
</protein>
<comment type="caution">
    <text evidence="14">The sequence shown here is derived from an EMBL/GenBank/DDBJ whole genome shotgun (WGS) entry which is preliminary data.</text>
</comment>
<keyword evidence="7" id="KW-0915">Sodium</keyword>
<keyword evidence="8 12" id="KW-0406">Ion transport</keyword>
<name>A0AA39KID4_MICHY</name>
<reference evidence="14" key="2">
    <citation type="submission" date="2023-03" db="EMBL/GenBank/DDBJ databases">
        <authorList>
            <person name="Inwood S.N."/>
            <person name="Skelly J.G."/>
            <person name="Guhlin J."/>
            <person name="Harrop T.W.R."/>
            <person name="Goldson S.G."/>
            <person name="Dearden P.K."/>
        </authorList>
    </citation>
    <scope>NUCLEOTIDE SEQUENCE</scope>
    <source>
        <strain evidence="14">Lincoln</strain>
        <tissue evidence="14">Whole body</tissue>
    </source>
</reference>
<evidence type="ECO:0000313" key="14">
    <source>
        <dbReference type="EMBL" id="KAK0162611.1"/>
    </source>
</evidence>
<evidence type="ECO:0000256" key="8">
    <source>
        <dbReference type="ARBA" id="ARBA00023065"/>
    </source>
</evidence>
<evidence type="ECO:0000256" key="11">
    <source>
        <dbReference type="ARBA" id="ARBA00023303"/>
    </source>
</evidence>
<evidence type="ECO:0000256" key="6">
    <source>
        <dbReference type="ARBA" id="ARBA00022989"/>
    </source>
</evidence>
<dbReference type="Gene3D" id="1.10.287.770">
    <property type="entry name" value="YojJ-like"/>
    <property type="match status" value="1"/>
</dbReference>
<keyword evidence="5 12" id="KW-0812">Transmembrane</keyword>
<keyword evidence="6 13" id="KW-1133">Transmembrane helix</keyword>
<evidence type="ECO:0000256" key="2">
    <source>
        <dbReference type="ARBA" id="ARBA00007193"/>
    </source>
</evidence>
<keyword evidence="4 12" id="KW-0894">Sodium channel</keyword>
<evidence type="ECO:0008006" key="16">
    <source>
        <dbReference type="Google" id="ProtNLM"/>
    </source>
</evidence>
<dbReference type="Pfam" id="PF00858">
    <property type="entry name" value="ASC"/>
    <property type="match status" value="1"/>
</dbReference>